<dbReference type="OrthoDB" id="2014201at2759"/>
<dbReference type="PANTHER" id="PTHR48261:SF2">
    <property type="entry name" value="ACETYLGLUCOSAMINYLTRANSFERASE"/>
    <property type="match status" value="1"/>
</dbReference>
<protein>
    <submittedName>
        <fullName evidence="6">Exostosin</fullName>
    </submittedName>
</protein>
<evidence type="ECO:0000256" key="2">
    <source>
        <dbReference type="ARBA" id="ARBA00022679"/>
    </source>
</evidence>
<name>A0A4P9WCV2_9FUNG</name>
<dbReference type="AlphaFoldDB" id="A0A4P9WCV2"/>
<dbReference type="GO" id="GO:0016020">
    <property type="term" value="C:membrane"/>
    <property type="evidence" value="ECO:0007669"/>
    <property type="project" value="UniProtKB-SubCell"/>
</dbReference>
<evidence type="ECO:0000256" key="1">
    <source>
        <dbReference type="ARBA" id="ARBA00004370"/>
    </source>
</evidence>
<accession>A0A4P9WCV2</accession>
<keyword evidence="7" id="KW-1185">Reference proteome</keyword>
<evidence type="ECO:0000256" key="3">
    <source>
        <dbReference type="ARBA" id="ARBA00023136"/>
    </source>
</evidence>
<dbReference type="Pfam" id="PF09258">
    <property type="entry name" value="Glyco_transf_64"/>
    <property type="match status" value="1"/>
</dbReference>
<feature type="non-terminal residue" evidence="6">
    <location>
        <position position="206"/>
    </location>
</feature>
<keyword evidence="4" id="KW-1015">Disulfide bond</keyword>
<reference evidence="7" key="1">
    <citation type="journal article" date="2018" name="Nat. Microbiol.">
        <title>Leveraging single-cell genomics to expand the fungal tree of life.</title>
        <authorList>
            <person name="Ahrendt S.R."/>
            <person name="Quandt C.A."/>
            <person name="Ciobanu D."/>
            <person name="Clum A."/>
            <person name="Salamov A."/>
            <person name="Andreopoulos B."/>
            <person name="Cheng J.F."/>
            <person name="Woyke T."/>
            <person name="Pelin A."/>
            <person name="Henrissat B."/>
            <person name="Reynolds N.K."/>
            <person name="Benny G.L."/>
            <person name="Smith M.E."/>
            <person name="James T.Y."/>
            <person name="Grigoriev I.V."/>
        </authorList>
    </citation>
    <scope>NUCLEOTIDE SEQUENCE [LARGE SCALE GENOMIC DNA]</scope>
</reference>
<dbReference type="GO" id="GO:0016757">
    <property type="term" value="F:glycosyltransferase activity"/>
    <property type="evidence" value="ECO:0007669"/>
    <property type="project" value="InterPro"/>
</dbReference>
<evidence type="ECO:0000259" key="5">
    <source>
        <dbReference type="Pfam" id="PF09258"/>
    </source>
</evidence>
<dbReference type="InterPro" id="IPR029044">
    <property type="entry name" value="Nucleotide-diphossugar_trans"/>
</dbReference>
<gene>
    <name evidence="6" type="ORF">BDK51DRAFT_15323</name>
</gene>
<evidence type="ECO:0000313" key="6">
    <source>
        <dbReference type="EMBL" id="RKO90509.1"/>
    </source>
</evidence>
<dbReference type="InterPro" id="IPR015338">
    <property type="entry name" value="GT64_dom"/>
</dbReference>
<dbReference type="InterPro" id="IPR004263">
    <property type="entry name" value="Exostosin"/>
</dbReference>
<keyword evidence="3" id="KW-0472">Membrane</keyword>
<feature type="domain" description="Glycosyl transferase 64" evidence="5">
    <location>
        <begin position="14"/>
        <end position="202"/>
    </location>
</feature>
<evidence type="ECO:0000313" key="7">
    <source>
        <dbReference type="Proteomes" id="UP000269721"/>
    </source>
</evidence>
<dbReference type="Gene3D" id="3.90.550.10">
    <property type="entry name" value="Spore Coat Polysaccharide Biosynthesis Protein SpsA, Chain A"/>
    <property type="match status" value="1"/>
</dbReference>
<comment type="subcellular location">
    <subcellularLocation>
        <location evidence="1">Membrane</location>
    </subcellularLocation>
</comment>
<dbReference type="Proteomes" id="UP000269721">
    <property type="component" value="Unassembled WGS sequence"/>
</dbReference>
<dbReference type="PANTHER" id="PTHR48261">
    <property type="entry name" value="ACETYLGLUCOSAMINYLTRANSFERASE"/>
    <property type="match status" value="1"/>
</dbReference>
<keyword evidence="2" id="KW-0808">Transferase</keyword>
<dbReference type="SUPFAM" id="SSF53448">
    <property type="entry name" value="Nucleotide-diphospho-sugar transferases"/>
    <property type="match status" value="1"/>
</dbReference>
<dbReference type="EMBL" id="KZ995519">
    <property type="protein sequence ID" value="RKO90509.1"/>
    <property type="molecule type" value="Genomic_DNA"/>
</dbReference>
<evidence type="ECO:0000256" key="4">
    <source>
        <dbReference type="ARBA" id="ARBA00023157"/>
    </source>
</evidence>
<organism evidence="6 7">
    <name type="scientific">Blyttiomyces helicus</name>
    <dbReference type="NCBI Taxonomy" id="388810"/>
    <lineage>
        <taxon>Eukaryota</taxon>
        <taxon>Fungi</taxon>
        <taxon>Fungi incertae sedis</taxon>
        <taxon>Chytridiomycota</taxon>
        <taxon>Chytridiomycota incertae sedis</taxon>
        <taxon>Chytridiomycetes</taxon>
        <taxon>Chytridiomycetes incertae sedis</taxon>
        <taxon>Blyttiomyces</taxon>
    </lineage>
</organism>
<proteinExistence type="predicted"/>
<sequence length="206" mass="23739">MTPYEGKFKKLDTFSVFIGTWDRIDLLIKLIAHYRKSPFVEKIFVTWHNPNAPIPDVLLDLGRADNTTTTPQAPVDFLHQTTNSLNNRFNPVSGLETKAVLIVDDDVRIPIDDLALAFRAWRLHPASLTGFFPRKHHQRANGEWEYLLNVKDYGYDMMLTKGMFIDADMLFLYTCLLPLEIHAYVDRMRNCEDIAFNMMASGLTGR</sequence>